<dbReference type="PANTHER" id="PTHR30537">
    <property type="entry name" value="HTH-TYPE TRANSCRIPTIONAL REGULATOR"/>
    <property type="match status" value="1"/>
</dbReference>
<keyword evidence="4" id="KW-0804">Transcription</keyword>
<evidence type="ECO:0000259" key="5">
    <source>
        <dbReference type="PROSITE" id="PS50931"/>
    </source>
</evidence>
<dbReference type="CDD" id="cd08422">
    <property type="entry name" value="PBP2_CrgA_like"/>
    <property type="match status" value="1"/>
</dbReference>
<keyword evidence="7" id="KW-1185">Reference proteome</keyword>
<dbReference type="KEGG" id="acx:Achr_37820"/>
<dbReference type="GO" id="GO:0003677">
    <property type="term" value="F:DNA binding"/>
    <property type="evidence" value="ECO:0007669"/>
    <property type="project" value="UniProtKB-KW"/>
</dbReference>
<protein>
    <submittedName>
        <fullName evidence="6">Transcriptional regulator, LysR family</fullName>
    </submittedName>
</protein>
<proteinExistence type="inferred from homology"/>
<dbReference type="GO" id="GO:0003700">
    <property type="term" value="F:DNA-binding transcription factor activity"/>
    <property type="evidence" value="ECO:0007669"/>
    <property type="project" value="InterPro"/>
</dbReference>
<dbReference type="Proteomes" id="UP000068210">
    <property type="component" value="Chromosome"/>
</dbReference>
<dbReference type="PANTHER" id="PTHR30537:SF5">
    <property type="entry name" value="HTH-TYPE TRANSCRIPTIONAL ACTIVATOR TTDR-RELATED"/>
    <property type="match status" value="1"/>
</dbReference>
<keyword evidence="3" id="KW-0238">DNA-binding</keyword>
<gene>
    <name evidence="6" type="ORF">Achr_37820</name>
</gene>
<dbReference type="InterPro" id="IPR058163">
    <property type="entry name" value="LysR-type_TF_proteobact-type"/>
</dbReference>
<dbReference type="InterPro" id="IPR000847">
    <property type="entry name" value="LysR_HTH_N"/>
</dbReference>
<name>A0A0C4WRE6_9GAMM</name>
<evidence type="ECO:0000313" key="7">
    <source>
        <dbReference type="Proteomes" id="UP000068210"/>
    </source>
</evidence>
<dbReference type="InterPro" id="IPR036390">
    <property type="entry name" value="WH_DNA-bd_sf"/>
</dbReference>
<dbReference type="PROSITE" id="PS50931">
    <property type="entry name" value="HTH_LYSR"/>
    <property type="match status" value="1"/>
</dbReference>
<evidence type="ECO:0000256" key="3">
    <source>
        <dbReference type="ARBA" id="ARBA00023125"/>
    </source>
</evidence>
<organism evidence="6 7">
    <name type="scientific">Azotobacter chroococcum NCIMB 8003</name>
    <dbReference type="NCBI Taxonomy" id="1328314"/>
    <lineage>
        <taxon>Bacteria</taxon>
        <taxon>Pseudomonadati</taxon>
        <taxon>Pseudomonadota</taxon>
        <taxon>Gammaproteobacteria</taxon>
        <taxon>Pseudomonadales</taxon>
        <taxon>Pseudomonadaceae</taxon>
        <taxon>Azotobacter</taxon>
    </lineage>
</organism>
<dbReference type="SUPFAM" id="SSF46785">
    <property type="entry name" value="Winged helix' DNA-binding domain"/>
    <property type="match status" value="1"/>
</dbReference>
<reference evidence="6 7" key="1">
    <citation type="journal article" date="2015" name="PLoS ONE">
        <title>Azotobacter Genomes: The Genome of Azotobacter chroococcum NCIMB 8003 (ATCC 4412).</title>
        <authorList>
            <person name="Robson R.L."/>
            <person name="Jones R."/>
            <person name="Robson R.M."/>
            <person name="Schwartz A."/>
            <person name="Richardson T.H."/>
        </authorList>
    </citation>
    <scope>NUCLEOTIDE SEQUENCE [LARGE SCALE GENOMIC DNA]</scope>
    <source>
        <strain evidence="6 7">NCIMB 8003</strain>
    </source>
</reference>
<sequence length="326" mass="35997">MDILSHMRIFACVAETGSFTAAATRLDLTTSYVSRAVASLETHLRTRLLHRTTRRIALTEAGQRYLQRCEQILGYIEEAEAEASQAHACPAGNLKVHAVTGIGHHYLIKAVAEYSEQYPEVSFDLTLANRTTDILEEGYDVSVVTAPELPDSGFISKQLGRIYSVLCASPAYLARHGLPQTPAELTGHRCLRLVYPVMSLDRWLLEGPDGEELVTISQTHFQVNTVDAMTVALKAGMGIGALPVYSALESLQNGSLVRVLPEYTLYPLGVYALYPSRQYLDAKIRTWVEFLRDYIPRHLEADLRSLGECSRPERVSQGSAGAVSGR</sequence>
<evidence type="ECO:0000256" key="2">
    <source>
        <dbReference type="ARBA" id="ARBA00023015"/>
    </source>
</evidence>
<evidence type="ECO:0000256" key="1">
    <source>
        <dbReference type="ARBA" id="ARBA00009437"/>
    </source>
</evidence>
<dbReference type="RefSeq" id="WP_039806645.1">
    <property type="nucleotide sequence ID" value="NZ_CP010415.1"/>
</dbReference>
<dbReference type="AlphaFoldDB" id="A0A0C4WRE6"/>
<comment type="similarity">
    <text evidence="1">Belongs to the LysR transcriptional regulatory family.</text>
</comment>
<accession>A0A0C4WRE6</accession>
<dbReference type="SUPFAM" id="SSF53850">
    <property type="entry name" value="Periplasmic binding protein-like II"/>
    <property type="match status" value="1"/>
</dbReference>
<dbReference type="HOGENOM" id="CLU_039613_16_2_6"/>
<dbReference type="EMBL" id="CP010415">
    <property type="protein sequence ID" value="AJE23169.1"/>
    <property type="molecule type" value="Genomic_DNA"/>
</dbReference>
<dbReference type="Pfam" id="PF03466">
    <property type="entry name" value="LysR_substrate"/>
    <property type="match status" value="1"/>
</dbReference>
<feature type="domain" description="HTH lysR-type" evidence="5">
    <location>
        <begin position="1"/>
        <end position="59"/>
    </location>
</feature>
<dbReference type="STRING" id="1328314.Achr_37820"/>
<dbReference type="FunFam" id="1.10.10.10:FF:000001">
    <property type="entry name" value="LysR family transcriptional regulator"/>
    <property type="match status" value="1"/>
</dbReference>
<dbReference type="InterPro" id="IPR036388">
    <property type="entry name" value="WH-like_DNA-bd_sf"/>
</dbReference>
<dbReference type="GeneID" id="61932911"/>
<dbReference type="Pfam" id="PF00126">
    <property type="entry name" value="HTH_1"/>
    <property type="match status" value="1"/>
</dbReference>
<dbReference type="Gene3D" id="1.10.10.10">
    <property type="entry name" value="Winged helix-like DNA-binding domain superfamily/Winged helix DNA-binding domain"/>
    <property type="match status" value="1"/>
</dbReference>
<evidence type="ECO:0000256" key="4">
    <source>
        <dbReference type="ARBA" id="ARBA00023163"/>
    </source>
</evidence>
<dbReference type="Gene3D" id="3.40.190.290">
    <property type="match status" value="1"/>
</dbReference>
<keyword evidence="2" id="KW-0805">Transcription regulation</keyword>
<dbReference type="InterPro" id="IPR005119">
    <property type="entry name" value="LysR_subst-bd"/>
</dbReference>
<evidence type="ECO:0000313" key="6">
    <source>
        <dbReference type="EMBL" id="AJE23169.1"/>
    </source>
</evidence>